<keyword evidence="1" id="KW-1133">Transmembrane helix</keyword>
<name>A0AAN6XUR5_9PEZI</name>
<dbReference type="EMBL" id="MU858322">
    <property type="protein sequence ID" value="KAK4207074.1"/>
    <property type="molecule type" value="Genomic_DNA"/>
</dbReference>
<protein>
    <recommendedName>
        <fullName evidence="4">Transmembrane protein</fullName>
    </recommendedName>
</protein>
<feature type="transmembrane region" description="Helical" evidence="1">
    <location>
        <begin position="20"/>
        <end position="44"/>
    </location>
</feature>
<evidence type="ECO:0008006" key="4">
    <source>
        <dbReference type="Google" id="ProtNLM"/>
    </source>
</evidence>
<proteinExistence type="predicted"/>
<feature type="transmembrane region" description="Helical" evidence="1">
    <location>
        <begin position="193"/>
        <end position="217"/>
    </location>
</feature>
<keyword evidence="3" id="KW-1185">Reference proteome</keyword>
<evidence type="ECO:0000256" key="1">
    <source>
        <dbReference type="SAM" id="Phobius"/>
    </source>
</evidence>
<feature type="transmembrane region" description="Helical" evidence="1">
    <location>
        <begin position="140"/>
        <end position="162"/>
    </location>
</feature>
<dbReference type="Proteomes" id="UP001301769">
    <property type="component" value="Unassembled WGS sequence"/>
</dbReference>
<evidence type="ECO:0000313" key="2">
    <source>
        <dbReference type="EMBL" id="KAK4207074.1"/>
    </source>
</evidence>
<feature type="transmembrane region" description="Helical" evidence="1">
    <location>
        <begin position="64"/>
        <end position="86"/>
    </location>
</feature>
<organism evidence="2 3">
    <name type="scientific">Rhypophila decipiens</name>
    <dbReference type="NCBI Taxonomy" id="261697"/>
    <lineage>
        <taxon>Eukaryota</taxon>
        <taxon>Fungi</taxon>
        <taxon>Dikarya</taxon>
        <taxon>Ascomycota</taxon>
        <taxon>Pezizomycotina</taxon>
        <taxon>Sordariomycetes</taxon>
        <taxon>Sordariomycetidae</taxon>
        <taxon>Sordariales</taxon>
        <taxon>Naviculisporaceae</taxon>
        <taxon>Rhypophila</taxon>
    </lineage>
</organism>
<feature type="transmembrane region" description="Helical" evidence="1">
    <location>
        <begin position="262"/>
        <end position="287"/>
    </location>
</feature>
<gene>
    <name evidence="2" type="ORF">QBC37DRAFT_299479</name>
</gene>
<evidence type="ECO:0000313" key="3">
    <source>
        <dbReference type="Proteomes" id="UP001301769"/>
    </source>
</evidence>
<dbReference type="AlphaFoldDB" id="A0AAN6XUR5"/>
<reference evidence="2" key="2">
    <citation type="submission" date="2023-05" db="EMBL/GenBank/DDBJ databases">
        <authorList>
            <consortium name="Lawrence Berkeley National Laboratory"/>
            <person name="Steindorff A."/>
            <person name="Hensen N."/>
            <person name="Bonometti L."/>
            <person name="Westerberg I."/>
            <person name="Brannstrom I.O."/>
            <person name="Guillou S."/>
            <person name="Cros-Aarteil S."/>
            <person name="Calhoun S."/>
            <person name="Haridas S."/>
            <person name="Kuo A."/>
            <person name="Mondo S."/>
            <person name="Pangilinan J."/>
            <person name="Riley R."/>
            <person name="Labutti K."/>
            <person name="Andreopoulos B."/>
            <person name="Lipzen A."/>
            <person name="Chen C."/>
            <person name="Yanf M."/>
            <person name="Daum C."/>
            <person name="Ng V."/>
            <person name="Clum A."/>
            <person name="Ohm R."/>
            <person name="Martin F."/>
            <person name="Silar P."/>
            <person name="Natvig D."/>
            <person name="Lalanne C."/>
            <person name="Gautier V."/>
            <person name="Ament-Velasquez S.L."/>
            <person name="Kruys A."/>
            <person name="Hutchinson M.I."/>
            <person name="Powell A.J."/>
            <person name="Barry K."/>
            <person name="Miller A.N."/>
            <person name="Grigoriev I.V."/>
            <person name="Debuchy R."/>
            <person name="Gladieux P."/>
            <person name="Thoren M.H."/>
            <person name="Johannesson H."/>
        </authorList>
    </citation>
    <scope>NUCLEOTIDE SEQUENCE</scope>
    <source>
        <strain evidence="2">PSN293</strain>
    </source>
</reference>
<reference evidence="2" key="1">
    <citation type="journal article" date="2023" name="Mol. Phylogenet. Evol.">
        <title>Genome-scale phylogeny and comparative genomics of the fungal order Sordariales.</title>
        <authorList>
            <person name="Hensen N."/>
            <person name="Bonometti L."/>
            <person name="Westerberg I."/>
            <person name="Brannstrom I.O."/>
            <person name="Guillou S."/>
            <person name="Cros-Aarteil S."/>
            <person name="Calhoun S."/>
            <person name="Haridas S."/>
            <person name="Kuo A."/>
            <person name="Mondo S."/>
            <person name="Pangilinan J."/>
            <person name="Riley R."/>
            <person name="LaButti K."/>
            <person name="Andreopoulos B."/>
            <person name="Lipzen A."/>
            <person name="Chen C."/>
            <person name="Yan M."/>
            <person name="Daum C."/>
            <person name="Ng V."/>
            <person name="Clum A."/>
            <person name="Steindorff A."/>
            <person name="Ohm R.A."/>
            <person name="Martin F."/>
            <person name="Silar P."/>
            <person name="Natvig D.O."/>
            <person name="Lalanne C."/>
            <person name="Gautier V."/>
            <person name="Ament-Velasquez S.L."/>
            <person name="Kruys A."/>
            <person name="Hutchinson M.I."/>
            <person name="Powell A.J."/>
            <person name="Barry K."/>
            <person name="Miller A.N."/>
            <person name="Grigoriev I.V."/>
            <person name="Debuchy R."/>
            <person name="Gladieux P."/>
            <person name="Hiltunen Thoren M."/>
            <person name="Johannesson H."/>
        </authorList>
    </citation>
    <scope>NUCLEOTIDE SEQUENCE</scope>
    <source>
        <strain evidence="2">PSN293</strain>
    </source>
</reference>
<comment type="caution">
    <text evidence="2">The sequence shown here is derived from an EMBL/GenBank/DDBJ whole genome shotgun (WGS) entry which is preliminary data.</text>
</comment>
<accession>A0AAN6XUR5</accession>
<sequence>MAFFQTFHYNNADGNDPKAWVVAYTVLVGVVLLAVIPFTFLSLFKSHFGSDPARRFVPWFKASFVLTLALVFTQFVITTCIVYNVNVGVEWHAVRAGLHLGYLAELFRTLSAATVMVFLLELGPGIYHAIHGISSSFERVIRYLAYFLAFVVVALAITYYGLLLDVQLNFSNRVGSIHQFGRGPVRIVEVNKLMAATAIILWVASLAITGLSVYTYLRRKVSPLKTASTLYLAASLLNLLGSTWNFAYAIHWLLGNGRADFYPLVLTIILAWWSRGLLLIISFCIAVRSGPRGGVWSSGHKNGSTMYDSVNRDSYATEGTYTSRRV</sequence>
<feature type="transmembrane region" description="Helical" evidence="1">
    <location>
        <begin position="229"/>
        <end position="250"/>
    </location>
</feature>
<keyword evidence="1" id="KW-0812">Transmembrane</keyword>
<feature type="transmembrane region" description="Helical" evidence="1">
    <location>
        <begin position="106"/>
        <end position="128"/>
    </location>
</feature>
<keyword evidence="1" id="KW-0472">Membrane</keyword>